<name>A0A5A7NZ85_STRAF</name>
<gene>
    <name evidence="1" type="ORF">STAS_01464</name>
</gene>
<proteinExistence type="predicted"/>
<evidence type="ECO:0000313" key="1">
    <source>
        <dbReference type="EMBL" id="GER25855.1"/>
    </source>
</evidence>
<dbReference type="EMBL" id="BKCP01000558">
    <property type="protein sequence ID" value="GER25855.1"/>
    <property type="molecule type" value="Genomic_DNA"/>
</dbReference>
<dbReference type="AlphaFoldDB" id="A0A5A7NZ85"/>
<comment type="caution">
    <text evidence="1">The sequence shown here is derived from an EMBL/GenBank/DDBJ whole genome shotgun (WGS) entry which is preliminary data.</text>
</comment>
<protein>
    <submittedName>
        <fullName evidence="1">Large-conductance mechanosensitive channel</fullName>
    </submittedName>
</protein>
<reference evidence="2" key="1">
    <citation type="journal article" date="2019" name="Curr. Biol.">
        <title>Genome Sequence of Striga asiatica Provides Insight into the Evolution of Plant Parasitism.</title>
        <authorList>
            <person name="Yoshida S."/>
            <person name="Kim S."/>
            <person name="Wafula E.K."/>
            <person name="Tanskanen J."/>
            <person name="Kim Y.M."/>
            <person name="Honaas L."/>
            <person name="Yang Z."/>
            <person name="Spallek T."/>
            <person name="Conn C.E."/>
            <person name="Ichihashi Y."/>
            <person name="Cheong K."/>
            <person name="Cui S."/>
            <person name="Der J.P."/>
            <person name="Gundlach H."/>
            <person name="Jiao Y."/>
            <person name="Hori C."/>
            <person name="Ishida J.K."/>
            <person name="Kasahara H."/>
            <person name="Kiba T."/>
            <person name="Kim M.S."/>
            <person name="Koo N."/>
            <person name="Laohavisit A."/>
            <person name="Lee Y.H."/>
            <person name="Lumba S."/>
            <person name="McCourt P."/>
            <person name="Mortimer J.C."/>
            <person name="Mutuku J.M."/>
            <person name="Nomura T."/>
            <person name="Sasaki-Sekimoto Y."/>
            <person name="Seto Y."/>
            <person name="Wang Y."/>
            <person name="Wakatake T."/>
            <person name="Sakakibara H."/>
            <person name="Demura T."/>
            <person name="Yamaguchi S."/>
            <person name="Yoneyama K."/>
            <person name="Manabe R.I."/>
            <person name="Nelson D.C."/>
            <person name="Schulman A.H."/>
            <person name="Timko M.P."/>
            <person name="dePamphilis C.W."/>
            <person name="Choi D."/>
            <person name="Shirasu K."/>
        </authorList>
    </citation>
    <scope>NUCLEOTIDE SEQUENCE [LARGE SCALE GENOMIC DNA]</scope>
    <source>
        <strain evidence="2">cv. UVA1</strain>
    </source>
</reference>
<sequence length="106" mass="11620">MKRKWAMAAPWTPTTTSHELRARKVFASSVVFTGRMTSTSNPISSAARTNSPSFVIALDPFLETITSFGLVKSRVSTFVASVLTDVFDFDRASRSSSSIKPLMRGQ</sequence>
<dbReference type="Proteomes" id="UP000325081">
    <property type="component" value="Unassembled WGS sequence"/>
</dbReference>
<keyword evidence="2" id="KW-1185">Reference proteome</keyword>
<evidence type="ECO:0000313" key="2">
    <source>
        <dbReference type="Proteomes" id="UP000325081"/>
    </source>
</evidence>
<accession>A0A5A7NZ85</accession>
<organism evidence="1 2">
    <name type="scientific">Striga asiatica</name>
    <name type="common">Asiatic witchweed</name>
    <name type="synonym">Buchnera asiatica</name>
    <dbReference type="NCBI Taxonomy" id="4170"/>
    <lineage>
        <taxon>Eukaryota</taxon>
        <taxon>Viridiplantae</taxon>
        <taxon>Streptophyta</taxon>
        <taxon>Embryophyta</taxon>
        <taxon>Tracheophyta</taxon>
        <taxon>Spermatophyta</taxon>
        <taxon>Magnoliopsida</taxon>
        <taxon>eudicotyledons</taxon>
        <taxon>Gunneridae</taxon>
        <taxon>Pentapetalae</taxon>
        <taxon>asterids</taxon>
        <taxon>lamiids</taxon>
        <taxon>Lamiales</taxon>
        <taxon>Orobanchaceae</taxon>
        <taxon>Buchnereae</taxon>
        <taxon>Striga</taxon>
    </lineage>
</organism>